<name>A0A1N6XK93_9GAMM</name>
<accession>A0A1N6XK93</accession>
<organism evidence="5 6">
    <name type="scientific">Marinobacterium stanieri</name>
    <dbReference type="NCBI Taxonomy" id="49186"/>
    <lineage>
        <taxon>Bacteria</taxon>
        <taxon>Pseudomonadati</taxon>
        <taxon>Pseudomonadota</taxon>
        <taxon>Gammaproteobacteria</taxon>
        <taxon>Oceanospirillales</taxon>
        <taxon>Oceanospirillaceae</taxon>
        <taxon>Marinobacterium</taxon>
    </lineage>
</organism>
<reference evidence="6" key="1">
    <citation type="submission" date="2017-01" db="EMBL/GenBank/DDBJ databases">
        <authorList>
            <person name="Varghese N."/>
            <person name="Submissions S."/>
        </authorList>
    </citation>
    <scope>NUCLEOTIDE SEQUENCE [LARGE SCALE GENOMIC DNA]</scope>
    <source>
        <strain evidence="6">DSM 7027</strain>
    </source>
</reference>
<dbReference type="AlphaFoldDB" id="A0A1N6XK93"/>
<dbReference type="Pfam" id="PF07804">
    <property type="entry name" value="HipA_C"/>
    <property type="match status" value="1"/>
</dbReference>
<evidence type="ECO:0000256" key="2">
    <source>
        <dbReference type="ARBA" id="ARBA00022679"/>
    </source>
</evidence>
<dbReference type="InterPro" id="IPR052028">
    <property type="entry name" value="HipA_Ser/Thr_kinase"/>
</dbReference>
<dbReference type="STRING" id="49186.SAMN05421647_11471"/>
<keyword evidence="2" id="KW-0808">Transferase</keyword>
<dbReference type="GO" id="GO:0005829">
    <property type="term" value="C:cytosol"/>
    <property type="evidence" value="ECO:0007669"/>
    <property type="project" value="TreeGrafter"/>
</dbReference>
<dbReference type="EMBL" id="FTMN01000014">
    <property type="protein sequence ID" value="SIR02723.1"/>
    <property type="molecule type" value="Genomic_DNA"/>
</dbReference>
<protein>
    <submittedName>
        <fullName evidence="5">Serine/threonine-protein kinase HipA</fullName>
    </submittedName>
</protein>
<dbReference type="InterPro" id="IPR012893">
    <property type="entry name" value="HipA-like_C"/>
</dbReference>
<dbReference type="GO" id="GO:0004674">
    <property type="term" value="F:protein serine/threonine kinase activity"/>
    <property type="evidence" value="ECO:0007669"/>
    <property type="project" value="TreeGrafter"/>
</dbReference>
<dbReference type="RefSeq" id="WP_244894402.1">
    <property type="nucleotide sequence ID" value="NZ_FTMN01000014.1"/>
</dbReference>
<evidence type="ECO:0000256" key="3">
    <source>
        <dbReference type="ARBA" id="ARBA00022777"/>
    </source>
</evidence>
<dbReference type="PANTHER" id="PTHR37419:SF8">
    <property type="entry name" value="TOXIN YJJJ"/>
    <property type="match status" value="1"/>
</dbReference>
<comment type="similarity">
    <text evidence="1">Belongs to the HipA Ser/Thr kinase family.</text>
</comment>
<evidence type="ECO:0000313" key="6">
    <source>
        <dbReference type="Proteomes" id="UP000186895"/>
    </source>
</evidence>
<evidence type="ECO:0000256" key="1">
    <source>
        <dbReference type="ARBA" id="ARBA00010164"/>
    </source>
</evidence>
<keyword evidence="6" id="KW-1185">Reference proteome</keyword>
<gene>
    <name evidence="5" type="ORF">SAMN05421647_11471</name>
</gene>
<dbReference type="PANTHER" id="PTHR37419">
    <property type="entry name" value="SERINE/THREONINE-PROTEIN KINASE TOXIN HIPA"/>
    <property type="match status" value="1"/>
</dbReference>
<dbReference type="PIRSF" id="PIRSF028135">
    <property type="entry name" value="UCP028135_HipA-like"/>
    <property type="match status" value="1"/>
</dbReference>
<dbReference type="InterPro" id="IPR016869">
    <property type="entry name" value="UCP028135_HipA-like"/>
</dbReference>
<evidence type="ECO:0000313" key="5">
    <source>
        <dbReference type="EMBL" id="SIR02723.1"/>
    </source>
</evidence>
<sequence length="455" mass="51436">MSKTLLIIVMNLSIEIFDGGQWTQAASLLIEDPKKGRLSPARLDYNQSYAVDWMFNDDAHACSLNLPVELFLSHESNHWFGFLDDITPSGASRRYWIEHLGIGNLSVGEQDSILLEKGTIAPVGNLRIRESIPRKPEGLLKQRFSIEDVIDRHIDFLEYAQEMGAVSGGATGAAGEAPKLLIRCTDQNEIWIDTWQDDSDNLDQHYLVKFPRGKGTERDADILRAEFHFYHELTALGVDTIDITNMKLLEGERHPSLWLPRFDVRYDGGTVEHFGLESIYSILDKAPGSHLNHFNVLRDMCAKLNKQHRVAELKEQFDQQLFVTQWLERDLLNLIFANSDNHGRNTAIIKKPEGLWLAPVFDFAPMKADPEDVLRTMKWGIPYEQSGQIDWAGITQELADLADPEFMRHALQALAAKLVGLKGRLIDRGVSESLLSIPALGMGTIEKRLQAWGLL</sequence>
<keyword evidence="3 5" id="KW-0418">Kinase</keyword>
<proteinExistence type="inferred from homology"/>
<evidence type="ECO:0000259" key="4">
    <source>
        <dbReference type="Pfam" id="PF07804"/>
    </source>
</evidence>
<feature type="domain" description="HipA-like C-terminal" evidence="4">
    <location>
        <begin position="173"/>
        <end position="417"/>
    </location>
</feature>
<dbReference type="Proteomes" id="UP000186895">
    <property type="component" value="Unassembled WGS sequence"/>
</dbReference>